<dbReference type="Pfam" id="PF20430">
    <property type="entry name" value="Eplus_motif"/>
    <property type="match status" value="1"/>
</dbReference>
<organism evidence="5 6">
    <name type="scientific">Senna tora</name>
    <dbReference type="NCBI Taxonomy" id="362788"/>
    <lineage>
        <taxon>Eukaryota</taxon>
        <taxon>Viridiplantae</taxon>
        <taxon>Streptophyta</taxon>
        <taxon>Embryophyta</taxon>
        <taxon>Tracheophyta</taxon>
        <taxon>Spermatophyta</taxon>
        <taxon>Magnoliopsida</taxon>
        <taxon>eudicotyledons</taxon>
        <taxon>Gunneridae</taxon>
        <taxon>Pentapetalae</taxon>
        <taxon>rosids</taxon>
        <taxon>fabids</taxon>
        <taxon>Fabales</taxon>
        <taxon>Fabaceae</taxon>
        <taxon>Caesalpinioideae</taxon>
        <taxon>Cassia clade</taxon>
        <taxon>Senna</taxon>
    </lineage>
</organism>
<dbReference type="SUPFAM" id="SSF48452">
    <property type="entry name" value="TPR-like"/>
    <property type="match status" value="1"/>
</dbReference>
<dbReference type="FunFam" id="1.25.40.10:FF:000470">
    <property type="entry name" value="Pentatricopeptide repeat-containing protein At5g66520"/>
    <property type="match status" value="1"/>
</dbReference>
<dbReference type="EMBL" id="JAAIUW010000009">
    <property type="protein sequence ID" value="KAF7814404.1"/>
    <property type="molecule type" value="Genomic_DNA"/>
</dbReference>
<dbReference type="AlphaFoldDB" id="A0A834T276"/>
<dbReference type="GO" id="GO:0008270">
    <property type="term" value="F:zinc ion binding"/>
    <property type="evidence" value="ECO:0007669"/>
    <property type="project" value="InterPro"/>
</dbReference>
<feature type="repeat" description="PPR" evidence="3">
    <location>
        <begin position="182"/>
        <end position="212"/>
    </location>
</feature>
<dbReference type="PANTHER" id="PTHR47926">
    <property type="entry name" value="PENTATRICOPEPTIDE REPEAT-CONTAINING PROTEIN"/>
    <property type="match status" value="1"/>
</dbReference>
<comment type="caution">
    <text evidence="5">The sequence shown here is derived from an EMBL/GenBank/DDBJ whole genome shotgun (WGS) entry which is preliminary data.</text>
</comment>
<sequence length="626" mass="70857">MNGCRSTLKRPFFTDHALLSIFHSCNSINHIKQLHSQLVTTGLILHPVPANKLLKLLSSSNLGSLYYAQQVFEQIPHPDLFLYNTLIKAHALSPTSSFHSLMLFNSITRASTLLPNQYTFVFVFNACGNGLGVLEGEQVRVHAIKLGFESNLFVTNSLIGMYGKWGLVEEGRKLFDWAAIRDMYSWNTMIAVYVGSGKLDQAKELFNKMQERDVVSWSTIMAGCVQVGSFMEALDLFHKMLQAGVKPNQYTLVSALAACSNLVALEQGKWIHVYIDKGEIKMNERLLAGLVDMYAKCGEIEFASRVFHEHRVKCKVWPWNAMIGGFAMHGKPNEAIKFFEQMKVEKVVPNKVTFVSLLNACSHGYMVEEGKFYFRLMVSDYGINPEIEHYGCMVDLLGRAGLLKEAEDIISSMPMAPDVAIWGALLNACRIHKDMVRAYRIGKIIKELDPDNIGCHVLLANIYSTSGRWTEARMLREKDEESCGRSRKKTPGCSSIELKGVFYQFLVGDRSHPQTKELYLFLDEMTTKLRNAGYVPEFGELLLDIDDEEDKETALSVHSEKLAIAFGLMNTEPGTPIRIVKNLRVCGDCHQATKFISKVYERVIIVRDRTRYHHFKDGTCSCNDYW</sequence>
<protein>
    <submittedName>
        <fullName evidence="5">Pentatricopeptide repeat-containing protein</fullName>
    </submittedName>
</protein>
<reference evidence="5" key="1">
    <citation type="submission" date="2020-09" db="EMBL/GenBank/DDBJ databases">
        <title>Genome-Enabled Discovery of Anthraquinone Biosynthesis in Senna tora.</title>
        <authorList>
            <person name="Kang S.-H."/>
            <person name="Pandey R.P."/>
            <person name="Lee C.-M."/>
            <person name="Sim J.-S."/>
            <person name="Jeong J.-T."/>
            <person name="Choi B.-S."/>
            <person name="Jung M."/>
            <person name="Ginzburg D."/>
            <person name="Zhao K."/>
            <person name="Won S.Y."/>
            <person name="Oh T.-J."/>
            <person name="Yu Y."/>
            <person name="Kim N.-H."/>
            <person name="Lee O.R."/>
            <person name="Lee T.-H."/>
            <person name="Bashyal P."/>
            <person name="Kim T.-S."/>
            <person name="Lee W.-H."/>
            <person name="Kawkins C."/>
            <person name="Kim C.-K."/>
            <person name="Kim J.S."/>
            <person name="Ahn B.O."/>
            <person name="Rhee S.Y."/>
            <person name="Sohng J.K."/>
        </authorList>
    </citation>
    <scope>NUCLEOTIDE SEQUENCE</scope>
    <source>
        <tissue evidence="5">Leaf</tissue>
    </source>
</reference>
<gene>
    <name evidence="5" type="ORF">G2W53_028373</name>
</gene>
<dbReference type="Pfam" id="PF14432">
    <property type="entry name" value="DYW_deaminase"/>
    <property type="match status" value="1"/>
</dbReference>
<dbReference type="Pfam" id="PF13041">
    <property type="entry name" value="PPR_2"/>
    <property type="match status" value="2"/>
</dbReference>
<dbReference type="InterPro" id="IPR011990">
    <property type="entry name" value="TPR-like_helical_dom_sf"/>
</dbReference>
<evidence type="ECO:0000313" key="5">
    <source>
        <dbReference type="EMBL" id="KAF7814404.1"/>
    </source>
</evidence>
<dbReference type="InterPro" id="IPR046960">
    <property type="entry name" value="PPR_At4g14850-like_plant"/>
</dbReference>
<dbReference type="Gene3D" id="1.25.40.10">
    <property type="entry name" value="Tetratricopeptide repeat domain"/>
    <property type="match status" value="3"/>
</dbReference>
<evidence type="ECO:0000256" key="2">
    <source>
        <dbReference type="ARBA" id="ARBA00022737"/>
    </source>
</evidence>
<dbReference type="InterPro" id="IPR032867">
    <property type="entry name" value="DYW_dom"/>
</dbReference>
<dbReference type="Pfam" id="PF20431">
    <property type="entry name" value="E_motif"/>
    <property type="match status" value="1"/>
</dbReference>
<evidence type="ECO:0000256" key="3">
    <source>
        <dbReference type="PROSITE-ProRule" id="PRU00708"/>
    </source>
</evidence>
<accession>A0A834T276</accession>
<feature type="repeat" description="PPR" evidence="3">
    <location>
        <begin position="315"/>
        <end position="349"/>
    </location>
</feature>
<evidence type="ECO:0000313" key="6">
    <source>
        <dbReference type="Proteomes" id="UP000634136"/>
    </source>
</evidence>
<dbReference type="InterPro" id="IPR046848">
    <property type="entry name" value="E_motif"/>
</dbReference>
<comment type="similarity">
    <text evidence="1">Belongs to the PPR family. PCMP-H subfamily.</text>
</comment>
<dbReference type="PANTHER" id="PTHR47926:SF436">
    <property type="entry name" value="PENTATRICOPEPTIDE REPEAT-CONTAINING PROTEIN ELI1, CHLOROPLASTIC-LIKE ISOFORM X2"/>
    <property type="match status" value="1"/>
</dbReference>
<dbReference type="Pfam" id="PF01535">
    <property type="entry name" value="PPR"/>
    <property type="match status" value="2"/>
</dbReference>
<dbReference type="GO" id="GO:0003723">
    <property type="term" value="F:RNA binding"/>
    <property type="evidence" value="ECO:0007669"/>
    <property type="project" value="InterPro"/>
</dbReference>
<evidence type="ECO:0000259" key="4">
    <source>
        <dbReference type="Pfam" id="PF14432"/>
    </source>
</evidence>
<dbReference type="GO" id="GO:0009451">
    <property type="term" value="P:RNA modification"/>
    <property type="evidence" value="ECO:0007669"/>
    <property type="project" value="InterPro"/>
</dbReference>
<name>A0A834T276_9FABA</name>
<dbReference type="FunFam" id="1.25.40.10:FF:000184">
    <property type="entry name" value="Pentatricopeptide repeat-containing protein, chloroplastic"/>
    <property type="match status" value="1"/>
</dbReference>
<feature type="domain" description="DYW" evidence="4">
    <location>
        <begin position="533"/>
        <end position="626"/>
    </location>
</feature>
<evidence type="ECO:0000256" key="1">
    <source>
        <dbReference type="ARBA" id="ARBA00006643"/>
    </source>
</evidence>
<feature type="repeat" description="PPR" evidence="3">
    <location>
        <begin position="213"/>
        <end position="247"/>
    </location>
</feature>
<dbReference type="InterPro" id="IPR046849">
    <property type="entry name" value="E2_motif"/>
</dbReference>
<dbReference type="PROSITE" id="PS51375">
    <property type="entry name" value="PPR"/>
    <property type="match status" value="3"/>
</dbReference>
<dbReference type="Proteomes" id="UP000634136">
    <property type="component" value="Unassembled WGS sequence"/>
</dbReference>
<dbReference type="InterPro" id="IPR002885">
    <property type="entry name" value="PPR_rpt"/>
</dbReference>
<keyword evidence="6" id="KW-1185">Reference proteome</keyword>
<proteinExistence type="inferred from homology"/>
<keyword evidence="2" id="KW-0677">Repeat</keyword>
<dbReference type="OrthoDB" id="330671at2759"/>
<dbReference type="NCBIfam" id="TIGR00756">
    <property type="entry name" value="PPR"/>
    <property type="match status" value="3"/>
</dbReference>